<dbReference type="Pfam" id="PF00551">
    <property type="entry name" value="Formyl_trans_N"/>
    <property type="match status" value="1"/>
</dbReference>
<dbReference type="GO" id="GO:0005829">
    <property type="term" value="C:cytosol"/>
    <property type="evidence" value="ECO:0007669"/>
    <property type="project" value="TreeGrafter"/>
</dbReference>
<keyword evidence="7" id="KW-1185">Reference proteome</keyword>
<dbReference type="InterPro" id="IPR002376">
    <property type="entry name" value="Formyl_transf_N"/>
</dbReference>
<keyword evidence="3 4" id="KW-0658">Purine biosynthesis</keyword>
<comment type="similarity">
    <text evidence="4">Belongs to the GART family.</text>
</comment>
<feature type="binding site" evidence="4">
    <location>
        <begin position="91"/>
        <end position="94"/>
    </location>
    <ligand>
        <name>(6R)-10-formyltetrahydrofolate</name>
        <dbReference type="ChEBI" id="CHEBI:195366"/>
    </ligand>
</feature>
<proteinExistence type="inferred from homology"/>
<organism evidence="6 7">
    <name type="scientific">Macrococcus lamae</name>
    <dbReference type="NCBI Taxonomy" id="198484"/>
    <lineage>
        <taxon>Bacteria</taxon>
        <taxon>Bacillati</taxon>
        <taxon>Bacillota</taxon>
        <taxon>Bacilli</taxon>
        <taxon>Bacillales</taxon>
        <taxon>Staphylococcaceae</taxon>
        <taxon>Macrococcus</taxon>
    </lineage>
</organism>
<feature type="site" description="Raises pKa of active site His" evidence="4">
    <location>
        <position position="146"/>
    </location>
</feature>
<dbReference type="RefSeq" id="WP_133443272.1">
    <property type="nucleotide sequence ID" value="NZ_SCWB01000004.1"/>
</dbReference>
<feature type="active site" description="Proton donor" evidence="4">
    <location>
        <position position="110"/>
    </location>
</feature>
<dbReference type="EC" id="2.1.2.2" evidence="4"/>
<dbReference type="SUPFAM" id="SSF53328">
    <property type="entry name" value="Formyltransferase"/>
    <property type="match status" value="1"/>
</dbReference>
<dbReference type="InterPro" id="IPR004607">
    <property type="entry name" value="GART"/>
</dbReference>
<dbReference type="NCBIfam" id="TIGR00639">
    <property type="entry name" value="PurN"/>
    <property type="match status" value="1"/>
</dbReference>
<feature type="binding site" evidence="4">
    <location>
        <begin position="12"/>
        <end position="14"/>
    </location>
    <ligand>
        <name>N(1)-(5-phospho-beta-D-ribosyl)glycinamide</name>
        <dbReference type="ChEBI" id="CHEBI:143788"/>
    </ligand>
</feature>
<sequence length="193" mass="21819">MTNIVIFASGNGSNFEKIMENIEAGYLSGINVIGLYTDNHEAFAIERARRFRLPVHIFNRKSFNDKEDYETAVLKQLTRDQVEWIVLAGYMKLLGPTLLNAYPGRILNIHPSILPSFPGKNAVGQALSYGCRVTGATVHYVDSGMDTGKIIDQMSCPVYEDDTEETLQLRIQNLEYELYPRVINKIIQVRSSQ</sequence>
<dbReference type="EMBL" id="SCWB01000004">
    <property type="protein sequence ID" value="TDM12368.1"/>
    <property type="molecule type" value="Genomic_DNA"/>
</dbReference>
<feature type="binding site" evidence="4">
    <location>
        <position position="66"/>
    </location>
    <ligand>
        <name>(6R)-10-formyltetrahydrofolate</name>
        <dbReference type="ChEBI" id="CHEBI:195366"/>
    </ligand>
</feature>
<evidence type="ECO:0000313" key="6">
    <source>
        <dbReference type="EMBL" id="TDM12368.1"/>
    </source>
</evidence>
<comment type="catalytic activity">
    <reaction evidence="4">
        <text>N(1)-(5-phospho-beta-D-ribosyl)glycinamide + (6R)-10-formyltetrahydrofolate = N(2)-formyl-N(1)-(5-phospho-beta-D-ribosyl)glycinamide + (6S)-5,6,7,8-tetrahydrofolate + H(+)</text>
        <dbReference type="Rhea" id="RHEA:15053"/>
        <dbReference type="ChEBI" id="CHEBI:15378"/>
        <dbReference type="ChEBI" id="CHEBI:57453"/>
        <dbReference type="ChEBI" id="CHEBI:143788"/>
        <dbReference type="ChEBI" id="CHEBI:147286"/>
        <dbReference type="ChEBI" id="CHEBI:195366"/>
        <dbReference type="EC" id="2.1.2.2"/>
    </reaction>
</comment>
<gene>
    <name evidence="4 6" type="primary">purN</name>
    <name evidence="6" type="ORF">ERX29_03320</name>
</gene>
<reference evidence="6 7" key="1">
    <citation type="submission" date="2019-01" db="EMBL/GenBank/DDBJ databases">
        <title>Draft genome sequences of the type strains of six Macrococcus species.</title>
        <authorList>
            <person name="Mazhar S."/>
            <person name="Altermann E."/>
            <person name="Hill C."/>
            <person name="Mcauliffe O."/>
        </authorList>
    </citation>
    <scope>NUCLEOTIDE SEQUENCE [LARGE SCALE GENOMIC DNA]</scope>
    <source>
        <strain evidence="6 7">CCM4815</strain>
    </source>
</reference>
<dbReference type="OrthoDB" id="9806170at2"/>
<dbReference type="UniPathway" id="UPA00074">
    <property type="reaction ID" value="UER00126"/>
</dbReference>
<dbReference type="GO" id="GO:0006189">
    <property type="term" value="P:'de novo' IMP biosynthetic process"/>
    <property type="evidence" value="ECO:0007669"/>
    <property type="project" value="UniProtKB-UniRule"/>
</dbReference>
<dbReference type="HAMAP" id="MF_01930">
    <property type="entry name" value="PurN"/>
    <property type="match status" value="1"/>
</dbReference>
<evidence type="ECO:0000256" key="4">
    <source>
        <dbReference type="HAMAP-Rule" id="MF_01930"/>
    </source>
</evidence>
<dbReference type="CDD" id="cd08645">
    <property type="entry name" value="FMT_core_GART"/>
    <property type="match status" value="1"/>
</dbReference>
<feature type="binding site" evidence="4">
    <location>
        <position position="108"/>
    </location>
    <ligand>
        <name>(6R)-10-formyltetrahydrofolate</name>
        <dbReference type="ChEBI" id="CHEBI:195366"/>
    </ligand>
</feature>
<feature type="domain" description="Formyl transferase N-terminal" evidence="5">
    <location>
        <begin position="3"/>
        <end position="183"/>
    </location>
</feature>
<evidence type="ECO:0000259" key="5">
    <source>
        <dbReference type="Pfam" id="PF00551"/>
    </source>
</evidence>
<dbReference type="Gene3D" id="3.40.50.170">
    <property type="entry name" value="Formyl transferase, N-terminal domain"/>
    <property type="match status" value="1"/>
</dbReference>
<comment type="pathway">
    <text evidence="1 4">Purine metabolism; IMP biosynthesis via de novo pathway; N(2)-formyl-N(1)-(5-phospho-D-ribosyl)glycinamide from N(1)-(5-phospho-D-ribosyl)glycinamide (10-formyl THF route): step 1/1.</text>
</comment>
<evidence type="ECO:0000313" key="7">
    <source>
        <dbReference type="Proteomes" id="UP000294802"/>
    </source>
</evidence>
<evidence type="ECO:0000256" key="3">
    <source>
        <dbReference type="ARBA" id="ARBA00022755"/>
    </source>
</evidence>
<dbReference type="PANTHER" id="PTHR43369:SF2">
    <property type="entry name" value="PHOSPHORIBOSYLGLYCINAMIDE FORMYLTRANSFERASE"/>
    <property type="match status" value="1"/>
</dbReference>
<comment type="function">
    <text evidence="4">Catalyzes the transfer of a formyl group from 10-formyltetrahydrofolate to 5-phospho-ribosyl-glycinamide (GAR), producing 5-phospho-ribosyl-N-formylglycinamide (FGAR) and tetrahydrofolate.</text>
</comment>
<comment type="caution">
    <text evidence="6">The sequence shown here is derived from an EMBL/GenBank/DDBJ whole genome shotgun (WGS) entry which is preliminary data.</text>
</comment>
<evidence type="ECO:0000256" key="2">
    <source>
        <dbReference type="ARBA" id="ARBA00022679"/>
    </source>
</evidence>
<protein>
    <recommendedName>
        <fullName evidence="4">Phosphoribosylglycinamide formyltransferase</fullName>
        <ecNumber evidence="4">2.1.2.2</ecNumber>
    </recommendedName>
    <alternativeName>
        <fullName evidence="4">5'-phosphoribosylglycinamide transformylase</fullName>
    </alternativeName>
    <alternativeName>
        <fullName evidence="4">GAR transformylase</fullName>
        <shortName evidence="4">GART</shortName>
    </alternativeName>
</protein>
<dbReference type="GO" id="GO:0004644">
    <property type="term" value="F:phosphoribosylglycinamide formyltransferase activity"/>
    <property type="evidence" value="ECO:0007669"/>
    <property type="project" value="UniProtKB-UniRule"/>
</dbReference>
<dbReference type="InterPro" id="IPR036477">
    <property type="entry name" value="Formyl_transf_N_sf"/>
</dbReference>
<name>A0A4R6BVE2_9STAP</name>
<keyword evidence="2 4" id="KW-0808">Transferase</keyword>
<dbReference type="Proteomes" id="UP000294802">
    <property type="component" value="Unassembled WGS sequence"/>
</dbReference>
<dbReference type="PANTHER" id="PTHR43369">
    <property type="entry name" value="PHOSPHORIBOSYLGLYCINAMIDE FORMYLTRANSFERASE"/>
    <property type="match status" value="1"/>
</dbReference>
<evidence type="ECO:0000256" key="1">
    <source>
        <dbReference type="ARBA" id="ARBA00005054"/>
    </source>
</evidence>
<accession>A0A4R6BVE2</accession>
<dbReference type="AlphaFoldDB" id="A0A4R6BVE2"/>